<evidence type="ECO:0000259" key="9">
    <source>
        <dbReference type="PROSITE" id="PS50030"/>
    </source>
</evidence>
<evidence type="ECO:0000256" key="7">
    <source>
        <dbReference type="SAM" id="MobiDB-lite"/>
    </source>
</evidence>
<feature type="binding site" evidence="6">
    <location>
        <position position="43"/>
    </location>
    <ligand>
        <name>ATP</name>
        <dbReference type="ChEBI" id="CHEBI:30616"/>
    </ligand>
</feature>
<gene>
    <name evidence="10" type="ORF">PPRIM_AZ9-3.1.T0130185</name>
</gene>
<dbReference type="OMA" id="HTQQRED"/>
<dbReference type="Pfam" id="PF00069">
    <property type="entry name" value="Pkinase"/>
    <property type="match status" value="1"/>
</dbReference>
<name>A0A8S1K3M8_PARPR</name>
<dbReference type="FunFam" id="3.30.200.20:FF:000003">
    <property type="entry name" value="Non-specific serine/threonine protein kinase"/>
    <property type="match status" value="1"/>
</dbReference>
<dbReference type="PROSITE" id="PS00108">
    <property type="entry name" value="PROTEIN_KINASE_ST"/>
    <property type="match status" value="1"/>
</dbReference>
<dbReference type="SMART" id="SM00220">
    <property type="entry name" value="S_TKc"/>
    <property type="match status" value="1"/>
</dbReference>
<evidence type="ECO:0000313" key="10">
    <source>
        <dbReference type="EMBL" id="CAD8049013.1"/>
    </source>
</evidence>
<dbReference type="CDD" id="cd14335">
    <property type="entry name" value="UBA_SnRK1_plant"/>
    <property type="match status" value="1"/>
</dbReference>
<keyword evidence="5 6" id="KW-0067">ATP-binding</keyword>
<dbReference type="InterPro" id="IPR017441">
    <property type="entry name" value="Protein_kinase_ATP_BS"/>
</dbReference>
<dbReference type="FunFam" id="1.10.510.10:FF:000740">
    <property type="entry name" value="SNF1-related protein kinase, putative"/>
    <property type="match status" value="1"/>
</dbReference>
<evidence type="ECO:0008006" key="12">
    <source>
        <dbReference type="Google" id="ProtNLM"/>
    </source>
</evidence>
<evidence type="ECO:0000313" key="11">
    <source>
        <dbReference type="Proteomes" id="UP000688137"/>
    </source>
</evidence>
<dbReference type="InterPro" id="IPR000719">
    <property type="entry name" value="Prot_kinase_dom"/>
</dbReference>
<feature type="domain" description="Protein kinase" evidence="8">
    <location>
        <begin position="14"/>
        <end position="274"/>
    </location>
</feature>
<keyword evidence="2" id="KW-0808">Transferase</keyword>
<dbReference type="PROSITE" id="PS50011">
    <property type="entry name" value="PROTEIN_KINASE_DOM"/>
    <property type="match status" value="1"/>
</dbReference>
<evidence type="ECO:0000256" key="6">
    <source>
        <dbReference type="PROSITE-ProRule" id="PRU10141"/>
    </source>
</evidence>
<dbReference type="GO" id="GO:0035556">
    <property type="term" value="P:intracellular signal transduction"/>
    <property type="evidence" value="ECO:0007669"/>
    <property type="project" value="TreeGrafter"/>
</dbReference>
<dbReference type="Proteomes" id="UP000688137">
    <property type="component" value="Unassembled WGS sequence"/>
</dbReference>
<dbReference type="AlphaFoldDB" id="A0A8S1K3M8"/>
<dbReference type="InterPro" id="IPR008271">
    <property type="entry name" value="Ser/Thr_kinase_AS"/>
</dbReference>
<keyword evidence="1" id="KW-0723">Serine/threonine-protein kinase</keyword>
<organism evidence="10 11">
    <name type="scientific">Paramecium primaurelia</name>
    <dbReference type="NCBI Taxonomy" id="5886"/>
    <lineage>
        <taxon>Eukaryota</taxon>
        <taxon>Sar</taxon>
        <taxon>Alveolata</taxon>
        <taxon>Ciliophora</taxon>
        <taxon>Intramacronucleata</taxon>
        <taxon>Oligohymenophorea</taxon>
        <taxon>Peniculida</taxon>
        <taxon>Parameciidae</taxon>
        <taxon>Paramecium</taxon>
    </lineage>
</organism>
<evidence type="ECO:0000256" key="4">
    <source>
        <dbReference type="ARBA" id="ARBA00022777"/>
    </source>
</evidence>
<dbReference type="CDD" id="cd14003">
    <property type="entry name" value="STKc_AMPK-like"/>
    <property type="match status" value="1"/>
</dbReference>
<dbReference type="PROSITE" id="PS50030">
    <property type="entry name" value="UBA"/>
    <property type="match status" value="1"/>
</dbReference>
<dbReference type="EMBL" id="CAJJDM010000010">
    <property type="protein sequence ID" value="CAD8049013.1"/>
    <property type="molecule type" value="Genomic_DNA"/>
</dbReference>
<dbReference type="GO" id="GO:0005737">
    <property type="term" value="C:cytoplasm"/>
    <property type="evidence" value="ECO:0007669"/>
    <property type="project" value="TreeGrafter"/>
</dbReference>
<dbReference type="PANTHER" id="PTHR24346">
    <property type="entry name" value="MAP/MICROTUBULE AFFINITY-REGULATING KINASE"/>
    <property type="match status" value="1"/>
</dbReference>
<dbReference type="PANTHER" id="PTHR24346:SF82">
    <property type="entry name" value="KP78A-RELATED"/>
    <property type="match status" value="1"/>
</dbReference>
<comment type="caution">
    <text evidence="10">The sequence shown here is derived from an EMBL/GenBank/DDBJ whole genome shotgun (WGS) entry which is preliminary data.</text>
</comment>
<protein>
    <recommendedName>
        <fullName evidence="12">Protein kinase domain-containing protein</fullName>
    </recommendedName>
</protein>
<feature type="compositionally biased region" description="Basic and acidic residues" evidence="7">
    <location>
        <begin position="386"/>
        <end position="397"/>
    </location>
</feature>
<keyword evidence="4" id="KW-0418">Kinase</keyword>
<keyword evidence="11" id="KW-1185">Reference proteome</keyword>
<accession>A0A8S1K3M8</accession>
<dbReference type="PROSITE" id="PS00107">
    <property type="entry name" value="PROTEIN_KINASE_ATP"/>
    <property type="match status" value="1"/>
</dbReference>
<evidence type="ECO:0000259" key="8">
    <source>
        <dbReference type="PROSITE" id="PS50011"/>
    </source>
</evidence>
<dbReference type="GO" id="GO:0004674">
    <property type="term" value="F:protein serine/threonine kinase activity"/>
    <property type="evidence" value="ECO:0007669"/>
    <property type="project" value="UniProtKB-KW"/>
</dbReference>
<proteinExistence type="predicted"/>
<keyword evidence="3 6" id="KW-0547">Nucleotide-binding</keyword>
<dbReference type="InterPro" id="IPR015940">
    <property type="entry name" value="UBA"/>
</dbReference>
<feature type="domain" description="UBA" evidence="9">
    <location>
        <begin position="293"/>
        <end position="333"/>
    </location>
</feature>
<evidence type="ECO:0000256" key="1">
    <source>
        <dbReference type="ARBA" id="ARBA00022527"/>
    </source>
</evidence>
<evidence type="ECO:0000256" key="2">
    <source>
        <dbReference type="ARBA" id="ARBA00022679"/>
    </source>
</evidence>
<evidence type="ECO:0000256" key="5">
    <source>
        <dbReference type="ARBA" id="ARBA00022840"/>
    </source>
</evidence>
<reference evidence="10" key="1">
    <citation type="submission" date="2021-01" db="EMBL/GenBank/DDBJ databases">
        <authorList>
            <consortium name="Genoscope - CEA"/>
            <person name="William W."/>
        </authorList>
    </citation>
    <scope>NUCLEOTIDE SEQUENCE</scope>
</reference>
<feature type="region of interest" description="Disordered" evidence="7">
    <location>
        <begin position="380"/>
        <end position="401"/>
    </location>
</feature>
<sequence length="504" mass="58433">MSNELTKNKSIGQYIFSKTLGQGTFGKVKLATHILTGEKVAIKILEKQKISDQSDVERVTREIQILKRVRHPNLVQLYEVIFLSSYQIIETPKQLFLVMEYVNGGELFDYIVQNQRIKDVEAIRFYSQLISGIEYLHKLQIVHRDLKPENLILEGRGKIKIIDFGLSNFYHQDELLKTACGSPCYAAPEMIAGKKYNGLHVDIWSSGVILFAMLAGYLPFEDPNTSQLYKKIISGEFKFPKYISAEAKDLIKNILNVDPQKRYTIAEIRKHSWFSFYNQKIPTGLIVGQHRIPIDPEIIKQMIPLGISSEYAEKCIETNRHNHVTTTYYLLLKKHIVAGNKSIADINSEQFEAQRISTRQSTYTDRKQINLINPLPLIQRKSRHTQQREDSPVDTKPRLNNSVNTQNTIQQQQQSPTVLNQSVDVRRKITLDFQKTTLLESSLLQQSNDVKVLKLKTPVCRNYILAEYYGRFPKRSRNQERQKSMEQEQTYFRTFYKGSPIPKR</sequence>
<evidence type="ECO:0000256" key="3">
    <source>
        <dbReference type="ARBA" id="ARBA00022741"/>
    </source>
</evidence>
<dbReference type="GO" id="GO:0005524">
    <property type="term" value="F:ATP binding"/>
    <property type="evidence" value="ECO:0007669"/>
    <property type="project" value="UniProtKB-UniRule"/>
</dbReference>